<keyword evidence="7 14" id="KW-0274">FAD</keyword>
<dbReference type="Pfam" id="PF02738">
    <property type="entry name" value="MoCoBD_1"/>
    <property type="match status" value="1"/>
</dbReference>
<evidence type="ECO:0000259" key="17">
    <source>
        <dbReference type="PROSITE" id="PS51387"/>
    </source>
</evidence>
<dbReference type="SUPFAM" id="SSF56176">
    <property type="entry name" value="FAD-binding/transporter-associated domain-like"/>
    <property type="match status" value="1"/>
</dbReference>
<evidence type="ECO:0000256" key="10">
    <source>
        <dbReference type="ARBA" id="ARBA00023014"/>
    </source>
</evidence>
<dbReference type="GO" id="GO:0071949">
    <property type="term" value="F:FAD binding"/>
    <property type="evidence" value="ECO:0007669"/>
    <property type="project" value="InterPro"/>
</dbReference>
<dbReference type="SUPFAM" id="SSF47741">
    <property type="entry name" value="CO dehydrogenase ISP C-domain like"/>
    <property type="match status" value="1"/>
</dbReference>
<dbReference type="InterPro" id="IPR036318">
    <property type="entry name" value="FAD-bd_PCMH-like_sf"/>
</dbReference>
<dbReference type="PROSITE" id="PS51387">
    <property type="entry name" value="FAD_PCMH"/>
    <property type="match status" value="1"/>
</dbReference>
<reference evidence="18 19" key="1">
    <citation type="journal article" date="2022" name="Cell">
        <title>Repeat-based holocentromeres influence genome architecture and karyotype evolution.</title>
        <authorList>
            <person name="Hofstatter P.G."/>
            <person name="Thangavel G."/>
            <person name="Lux T."/>
            <person name="Neumann P."/>
            <person name="Vondrak T."/>
            <person name="Novak P."/>
            <person name="Zhang M."/>
            <person name="Costa L."/>
            <person name="Castellani M."/>
            <person name="Scott A."/>
            <person name="Toegelov H."/>
            <person name="Fuchs J."/>
            <person name="Mata-Sucre Y."/>
            <person name="Dias Y."/>
            <person name="Vanzela A.L.L."/>
            <person name="Huettel B."/>
            <person name="Almeida C.C.S."/>
            <person name="Simkova H."/>
            <person name="Souza G."/>
            <person name="Pedrosa-Harand A."/>
            <person name="Macas J."/>
            <person name="Mayer K.F.X."/>
            <person name="Houben A."/>
            <person name="Marques A."/>
        </authorList>
    </citation>
    <scope>NUCLEOTIDE SEQUENCE [LARGE SCALE GENOMIC DNA]</scope>
    <source>
        <strain evidence="18">RhyTen1mFocal</strain>
    </source>
</reference>
<organism evidence="18 19">
    <name type="scientific">Rhynchospora tenuis</name>
    <dbReference type="NCBI Taxonomy" id="198213"/>
    <lineage>
        <taxon>Eukaryota</taxon>
        <taxon>Viridiplantae</taxon>
        <taxon>Streptophyta</taxon>
        <taxon>Embryophyta</taxon>
        <taxon>Tracheophyta</taxon>
        <taxon>Spermatophyta</taxon>
        <taxon>Magnoliopsida</taxon>
        <taxon>Liliopsida</taxon>
        <taxon>Poales</taxon>
        <taxon>Cyperaceae</taxon>
        <taxon>Cyperoideae</taxon>
        <taxon>Rhynchosporeae</taxon>
        <taxon>Rhynchospora</taxon>
    </lineage>
</organism>
<dbReference type="InterPro" id="IPR046867">
    <property type="entry name" value="AldOxase/xan_DH_MoCoBD2"/>
</dbReference>
<dbReference type="PROSITE" id="PS00197">
    <property type="entry name" value="2FE2S_FER_1"/>
    <property type="match status" value="1"/>
</dbReference>
<comment type="cofactor">
    <cofactor evidence="15">
        <name>Mo-molybdopterin</name>
        <dbReference type="ChEBI" id="CHEBI:71302"/>
    </cofactor>
    <text evidence="15">Binds 1 Mo-molybdopterin (Mo-MPT) cofactor per subunit.</text>
</comment>
<dbReference type="Gene3D" id="3.30.43.10">
    <property type="entry name" value="Uridine Diphospho-n-acetylenolpyruvylglucosamine Reductase, domain 2"/>
    <property type="match status" value="1"/>
</dbReference>
<feature type="binding site" evidence="15">
    <location>
        <position position="697"/>
    </location>
    <ligand>
        <name>Mo-molybdopterin</name>
        <dbReference type="ChEBI" id="CHEBI:71302"/>
    </ligand>
    <ligandPart>
        <name>Mo</name>
        <dbReference type="ChEBI" id="CHEBI:28685"/>
    </ligandPart>
</feature>
<proteinExistence type="inferred from homology"/>
<dbReference type="FunFam" id="3.10.20.30:FF:000012">
    <property type="entry name" value="Xanthine dehydrogenase/oxidase"/>
    <property type="match status" value="1"/>
</dbReference>
<dbReference type="InterPro" id="IPR036856">
    <property type="entry name" value="Ald_Oxase/Xan_DH_a/b_sf"/>
</dbReference>
<dbReference type="Gene3D" id="3.10.20.30">
    <property type="match status" value="1"/>
</dbReference>
<dbReference type="SUPFAM" id="SSF54292">
    <property type="entry name" value="2Fe-2S ferredoxin-like"/>
    <property type="match status" value="1"/>
</dbReference>
<dbReference type="Gene3D" id="3.30.390.50">
    <property type="entry name" value="CO dehydrogenase flavoprotein, C-terminal domain"/>
    <property type="match status" value="1"/>
</dbReference>
<evidence type="ECO:0000256" key="2">
    <source>
        <dbReference type="ARBA" id="ARBA00006849"/>
    </source>
</evidence>
<feature type="binding site" evidence="15">
    <location>
        <position position="52"/>
    </location>
    <ligand>
        <name>[2Fe-2S] cluster</name>
        <dbReference type="ChEBI" id="CHEBI:190135"/>
        <label>1</label>
    </ligand>
</feature>
<dbReference type="PROSITE" id="PS51085">
    <property type="entry name" value="2FE2S_FER_2"/>
    <property type="match status" value="1"/>
</dbReference>
<feature type="binding site" evidence="15">
    <location>
        <position position="44"/>
    </location>
    <ligand>
        <name>[2Fe-2S] cluster</name>
        <dbReference type="ChEBI" id="CHEBI:190135"/>
        <label>1</label>
    </ligand>
</feature>
<evidence type="ECO:0000313" key="18">
    <source>
        <dbReference type="EMBL" id="KAJ3707263.1"/>
    </source>
</evidence>
<dbReference type="Pfam" id="PF01799">
    <property type="entry name" value="Fer2_2"/>
    <property type="match status" value="1"/>
</dbReference>
<keyword evidence="8" id="KW-0560">Oxidoreductase</keyword>
<comment type="cofactor">
    <cofactor evidence="1 14">
        <name>FAD</name>
        <dbReference type="ChEBI" id="CHEBI:57692"/>
    </cofactor>
</comment>
<comment type="caution">
    <text evidence="18">The sequence shown here is derived from an EMBL/GenBank/DDBJ whole genome shotgun (WGS) entry which is preliminary data.</text>
</comment>
<dbReference type="InterPro" id="IPR016208">
    <property type="entry name" value="Ald_Oxase/xanthine_DH-like"/>
</dbReference>
<evidence type="ECO:0000256" key="1">
    <source>
        <dbReference type="ARBA" id="ARBA00001974"/>
    </source>
</evidence>
<dbReference type="GO" id="GO:0016491">
    <property type="term" value="F:oxidoreductase activity"/>
    <property type="evidence" value="ECO:0007669"/>
    <property type="project" value="UniProtKB-KW"/>
</dbReference>
<protein>
    <submittedName>
        <fullName evidence="18">Uncharacterized protein</fullName>
    </submittedName>
</protein>
<feature type="binding site" evidence="15">
    <location>
        <position position="808"/>
    </location>
    <ligand>
        <name>Mo-molybdopterin</name>
        <dbReference type="ChEBI" id="CHEBI:71302"/>
    </ligand>
    <ligandPart>
        <name>Mo</name>
        <dbReference type="ChEBI" id="CHEBI:28685"/>
    </ligandPart>
</feature>
<keyword evidence="11" id="KW-0520">NAD</keyword>
<dbReference type="Pfam" id="PF01315">
    <property type="entry name" value="Ald_Xan_dh_C"/>
    <property type="match status" value="1"/>
</dbReference>
<dbReference type="InterPro" id="IPR016166">
    <property type="entry name" value="FAD-bd_PCMH"/>
</dbReference>
<dbReference type="InterPro" id="IPR002346">
    <property type="entry name" value="Mopterin_DH_FAD-bd"/>
</dbReference>
<dbReference type="GO" id="GO:0051537">
    <property type="term" value="F:2 iron, 2 sulfur cluster binding"/>
    <property type="evidence" value="ECO:0007669"/>
    <property type="project" value="UniProtKB-KW"/>
</dbReference>
<feature type="binding site" evidence="15">
    <location>
        <position position="114"/>
    </location>
    <ligand>
        <name>[2Fe-2S] cluster</name>
        <dbReference type="ChEBI" id="CHEBI:190135"/>
        <label>2</label>
    </ligand>
</feature>
<accession>A0AAD6F057</accession>
<dbReference type="AlphaFoldDB" id="A0AAD6F057"/>
<dbReference type="EMBL" id="JAMRDG010000001">
    <property type="protein sequence ID" value="KAJ3707263.1"/>
    <property type="molecule type" value="Genomic_DNA"/>
</dbReference>
<dbReference type="Gene3D" id="3.90.1170.50">
    <property type="entry name" value="Aldehyde oxidase/xanthine dehydrogenase, a/b hammerhead"/>
    <property type="match status" value="1"/>
</dbReference>
<dbReference type="Pfam" id="PF00111">
    <property type="entry name" value="Fer2"/>
    <property type="match status" value="1"/>
</dbReference>
<evidence type="ECO:0000256" key="7">
    <source>
        <dbReference type="ARBA" id="ARBA00022827"/>
    </source>
</evidence>
<dbReference type="InterPro" id="IPR002888">
    <property type="entry name" value="2Fe-2S-bd"/>
</dbReference>
<keyword evidence="6 15" id="KW-0479">Metal-binding</keyword>
<dbReference type="InterPro" id="IPR016167">
    <property type="entry name" value="FAD-bd_PCMH_sub1"/>
</dbReference>
<evidence type="ECO:0000256" key="12">
    <source>
        <dbReference type="ARBA" id="ARBA00034078"/>
    </source>
</evidence>
<feature type="binding site" evidence="15">
    <location>
        <position position="982"/>
    </location>
    <ligand>
        <name>Mo-molybdopterin</name>
        <dbReference type="ChEBI" id="CHEBI:71302"/>
    </ligand>
    <ligandPart>
        <name>Mo</name>
        <dbReference type="ChEBI" id="CHEBI:28685"/>
    </ligandPart>
</feature>
<dbReference type="InterPro" id="IPR001041">
    <property type="entry name" value="2Fe-2S_ferredoxin-type"/>
</dbReference>
<keyword evidence="9 15" id="KW-0408">Iron</keyword>
<feature type="binding site" evidence="15">
    <location>
        <position position="164"/>
    </location>
    <ligand>
        <name>[2Fe-2S] cluster</name>
        <dbReference type="ChEBI" id="CHEBI:190135"/>
        <label>2</label>
    </ligand>
</feature>
<dbReference type="SUPFAM" id="SSF54665">
    <property type="entry name" value="CO dehydrogenase molybdoprotein N-domain-like"/>
    <property type="match status" value="1"/>
</dbReference>
<evidence type="ECO:0000313" key="19">
    <source>
        <dbReference type="Proteomes" id="UP001210211"/>
    </source>
</evidence>
<dbReference type="PANTHER" id="PTHR11908">
    <property type="entry name" value="XANTHINE DEHYDROGENASE"/>
    <property type="match status" value="1"/>
</dbReference>
<keyword evidence="3 15" id="KW-0500">Molybdenum</keyword>
<evidence type="ECO:0000259" key="16">
    <source>
        <dbReference type="PROSITE" id="PS51085"/>
    </source>
</evidence>
<feature type="binding site" evidence="15">
    <location>
        <position position="49"/>
    </location>
    <ligand>
        <name>[2Fe-2S] cluster</name>
        <dbReference type="ChEBI" id="CHEBI:190135"/>
        <label>1</label>
    </ligand>
</feature>
<evidence type="ECO:0000256" key="4">
    <source>
        <dbReference type="ARBA" id="ARBA00022630"/>
    </source>
</evidence>
<evidence type="ECO:0000256" key="14">
    <source>
        <dbReference type="PIRSR" id="PIRSR000127-2"/>
    </source>
</evidence>
<dbReference type="Pfam" id="PF00941">
    <property type="entry name" value="FAD_binding_5"/>
    <property type="match status" value="1"/>
</dbReference>
<dbReference type="Proteomes" id="UP001210211">
    <property type="component" value="Unassembled WGS sequence"/>
</dbReference>
<dbReference type="InterPro" id="IPR000674">
    <property type="entry name" value="Ald_Oxase/Xan_DH_a/b"/>
</dbReference>
<dbReference type="Gene3D" id="3.30.465.10">
    <property type="match status" value="1"/>
</dbReference>
<keyword evidence="19" id="KW-1185">Reference proteome</keyword>
<feature type="binding site" evidence="15">
    <location>
        <position position="162"/>
    </location>
    <ligand>
        <name>[2Fe-2S] cluster</name>
        <dbReference type="ChEBI" id="CHEBI:190135"/>
        <label>2</label>
    </ligand>
</feature>
<dbReference type="Gene3D" id="3.30.365.10">
    <property type="entry name" value="Aldehyde oxidase/xanthine dehydrogenase, molybdopterin binding domain"/>
    <property type="match status" value="6"/>
</dbReference>
<evidence type="ECO:0000256" key="3">
    <source>
        <dbReference type="ARBA" id="ARBA00022505"/>
    </source>
</evidence>
<dbReference type="SMART" id="SM01008">
    <property type="entry name" value="Ald_Xan_dh_C"/>
    <property type="match status" value="1"/>
</dbReference>
<feature type="binding site" evidence="15">
    <location>
        <position position="74"/>
    </location>
    <ligand>
        <name>[2Fe-2S] cluster</name>
        <dbReference type="ChEBI" id="CHEBI:190135"/>
        <label>1</label>
    </ligand>
</feature>
<comment type="subunit">
    <text evidence="13">Aldehyde oxidases (AO) are homodimers and heterodimers of AO subunits.</text>
</comment>
<sequence>MGKVETLVFALNGQKYAISDADPSMTLLEFIRTRTRFKSPKLGCGEGGCGACVVLLSNYDPATDQVTDFSASSCLTLLGSINHCSITTSEGIGNTKDGYHAIHQRIAGFYGTQCGFCTPGICMSLFSSLVNSDKDTTQAKPRDGFSKIKSSDAERAVMGNLCRCTGYRPIVDACRSFASDVDLEDLGLNTFWKKGANEANIQKLPEYSSDRVFTFPEFLKSEIRSSIEVSDAKTVPYGEGWYCPKSIEEFYELLNSNWFSLSNVKIVSGNTSSGVYKDEDLYNKCIDIRRIPELLVVKRSKEGIEIGAAVTISSAVELLKEGKDSALVFNKIADHSCKVGSPFVRNIATIGGNIILAQRNQFASDIATILLGVGSRVCIHTGSDRIALTLEEFLERPPCDYKTLLLSIFVPSWASSSNVLFQTYRAAPRPLGNSVAYVNSAFLAENMIDKESSDVVIENIQLAFGAYGIEHAIRARKVEEFLKVMNKDHGPVGEPVKKAGAEIQASGEAVYVDDIPSPKDCLFAAFVYSTKPLARIEGIDFKSSLASKKVMDFISVNDVPKGGQNIGSMFLFHEEPLFADSLVEYAGQAIGVVVAETQRYANLAAKQAVVHYSTESLKRPILTIEDAIQNESYFAVPPFLCPKPIGDVSKGMAEAEHLIQSAEVKIMGSQHYFYMENQATLAVLDEDNCMTVYSSTQSIEYTQQVAAACALAAQKLCRPVRMYLDKRTDMIMVGGRHPMKVYYSVGFKSDGKITALHLDLQIDAGVYPDISPIIPNKFIRDMNKYNWGVLSFDIKVCKTNLTSKSTVRAPGTVKGSFVAEVIIEHVASTLSLETNTVRRKNLHNFSSLTSFFGESVGDETSFTLPSLFDKLALSPNYQYRAEIVKQFNSVNKWKKWGISCVPISYEVTVIPKPGKVSVINDGSIIVEVGGIEIGQGLWTKVKQVTAYCFGRLWENGSEKLLERVRVVQADSLSMVQSGFTGGSTTTESSCEAVRMCCLQRD</sequence>
<evidence type="ECO:0000256" key="5">
    <source>
        <dbReference type="ARBA" id="ARBA00022714"/>
    </source>
</evidence>
<dbReference type="PANTHER" id="PTHR11908:SF132">
    <property type="entry name" value="ALDEHYDE OXIDASE 1-RELATED"/>
    <property type="match status" value="1"/>
</dbReference>
<keyword evidence="10 15" id="KW-0411">Iron-sulfur</keyword>
<dbReference type="InterPro" id="IPR008274">
    <property type="entry name" value="AldOxase/xan_DH_MoCoBD1"/>
</dbReference>
<dbReference type="InterPro" id="IPR006058">
    <property type="entry name" value="2Fe2S_fd_BS"/>
</dbReference>
<dbReference type="PIRSF" id="PIRSF000127">
    <property type="entry name" value="Xanthine_DH"/>
    <property type="match status" value="1"/>
</dbReference>
<feature type="binding site" evidence="14">
    <location>
        <position position="425"/>
    </location>
    <ligand>
        <name>FAD</name>
        <dbReference type="ChEBI" id="CHEBI:57692"/>
    </ligand>
</feature>
<comment type="cofactor">
    <cofactor evidence="12">
        <name>[2Fe-2S] cluster</name>
        <dbReference type="ChEBI" id="CHEBI:190135"/>
    </cofactor>
</comment>
<dbReference type="Gene3D" id="1.10.150.120">
    <property type="entry name" value="[2Fe-2S]-binding domain"/>
    <property type="match status" value="1"/>
</dbReference>
<dbReference type="InterPro" id="IPR036884">
    <property type="entry name" value="2Fe-2S-bd_dom_sf"/>
</dbReference>
<feature type="binding site" evidence="14">
    <location>
        <position position="365"/>
    </location>
    <ligand>
        <name>FAD</name>
        <dbReference type="ChEBI" id="CHEBI:57692"/>
    </ligand>
</feature>
<evidence type="ECO:0000256" key="8">
    <source>
        <dbReference type="ARBA" id="ARBA00023002"/>
    </source>
</evidence>
<evidence type="ECO:0000256" key="13">
    <source>
        <dbReference type="ARBA" id="ARBA00066063"/>
    </source>
</evidence>
<dbReference type="InterPro" id="IPR037165">
    <property type="entry name" value="AldOxase/xan_DH_Mopterin-bd_sf"/>
</dbReference>
<feature type="binding site" evidence="14">
    <location>
        <position position="405"/>
    </location>
    <ligand>
        <name>FAD</name>
        <dbReference type="ChEBI" id="CHEBI:57692"/>
    </ligand>
</feature>
<keyword evidence="4" id="KW-0285">Flavoprotein</keyword>
<comment type="cofactor">
    <cofactor evidence="15">
        <name>[2Fe-2S] cluster</name>
        <dbReference type="ChEBI" id="CHEBI:190135"/>
    </cofactor>
    <text evidence="15">Binds 2 [2Fe-2S] clusters.</text>
</comment>
<feature type="domain" description="FAD-binding PCMH-type" evidence="17">
    <location>
        <begin position="234"/>
        <end position="415"/>
    </location>
</feature>
<evidence type="ECO:0000256" key="11">
    <source>
        <dbReference type="ARBA" id="ARBA00023027"/>
    </source>
</evidence>
<evidence type="ECO:0000256" key="9">
    <source>
        <dbReference type="ARBA" id="ARBA00023004"/>
    </source>
</evidence>
<comment type="similarity">
    <text evidence="2">Belongs to the xanthine dehydrogenase family.</text>
</comment>
<dbReference type="SUPFAM" id="SSF56003">
    <property type="entry name" value="Molybdenum cofactor-binding domain"/>
    <property type="match status" value="1"/>
</dbReference>
<dbReference type="InterPro" id="IPR016169">
    <property type="entry name" value="FAD-bd_PCMH_sub2"/>
</dbReference>
<gene>
    <name evidence="18" type="ORF">LUZ61_010968</name>
</gene>
<dbReference type="FunFam" id="1.10.150.120:FF:000006">
    <property type="entry name" value="Aldehyde oxidase"/>
    <property type="match status" value="1"/>
</dbReference>
<dbReference type="Pfam" id="PF20256">
    <property type="entry name" value="MoCoBD_2"/>
    <property type="match status" value="1"/>
</dbReference>
<evidence type="ECO:0000256" key="15">
    <source>
        <dbReference type="PIRSR" id="PIRSR000127-3"/>
    </source>
</evidence>
<feature type="domain" description="2Fe-2S ferredoxin-type" evidence="16">
    <location>
        <begin position="5"/>
        <end position="92"/>
    </location>
</feature>
<name>A0AAD6F057_9POAL</name>
<keyword evidence="5 15" id="KW-0001">2Fe-2S</keyword>
<dbReference type="GO" id="GO:0005506">
    <property type="term" value="F:iron ion binding"/>
    <property type="evidence" value="ECO:0007669"/>
    <property type="project" value="InterPro"/>
</dbReference>
<evidence type="ECO:0000256" key="6">
    <source>
        <dbReference type="ARBA" id="ARBA00022723"/>
    </source>
</evidence>
<dbReference type="InterPro" id="IPR036010">
    <property type="entry name" value="2Fe-2S_ferredoxin-like_sf"/>
</dbReference>
<feature type="binding site" evidence="15">
    <location>
        <position position="117"/>
    </location>
    <ligand>
        <name>[2Fe-2S] cluster</name>
        <dbReference type="ChEBI" id="CHEBI:190135"/>
        <label>2</label>
    </ligand>
</feature>
<dbReference type="InterPro" id="IPR012675">
    <property type="entry name" value="Beta-grasp_dom_sf"/>
</dbReference>